<dbReference type="InterPro" id="IPR018244">
    <property type="entry name" value="Allrgn_V5/Tpx1_CS"/>
</dbReference>
<dbReference type="PROSITE" id="PS01009">
    <property type="entry name" value="CRISP_1"/>
    <property type="match status" value="1"/>
</dbReference>
<dbReference type="PANTHER" id="PTHR10334">
    <property type="entry name" value="CYSTEINE-RICH SECRETORY PROTEIN-RELATED"/>
    <property type="match status" value="1"/>
</dbReference>
<dbReference type="EMBL" id="HBFQ01023308">
    <property type="protein sequence ID" value="CAD8842011.1"/>
    <property type="molecule type" value="Transcribed_RNA"/>
</dbReference>
<dbReference type="SMART" id="SM00198">
    <property type="entry name" value="SCP"/>
    <property type="match status" value="1"/>
</dbReference>
<accession>A0A7S1A4P8</accession>
<dbReference type="InterPro" id="IPR035940">
    <property type="entry name" value="CAP_sf"/>
</dbReference>
<dbReference type="SUPFAM" id="SSF55797">
    <property type="entry name" value="PR-1-like"/>
    <property type="match status" value="1"/>
</dbReference>
<feature type="domain" description="SCP" evidence="2">
    <location>
        <begin position="108"/>
        <end position="264"/>
    </location>
</feature>
<feature type="signal peptide" evidence="1">
    <location>
        <begin position="1"/>
        <end position="19"/>
    </location>
</feature>
<name>A0A7S1A4P8_NOCSC</name>
<dbReference type="PRINTS" id="PR00837">
    <property type="entry name" value="V5TPXLIKE"/>
</dbReference>
<keyword evidence="1" id="KW-0732">Signal</keyword>
<dbReference type="AlphaFoldDB" id="A0A7S1A4P8"/>
<evidence type="ECO:0000313" key="3">
    <source>
        <dbReference type="EMBL" id="CAD8842011.1"/>
    </source>
</evidence>
<reference evidence="3" key="1">
    <citation type="submission" date="2021-01" db="EMBL/GenBank/DDBJ databases">
        <authorList>
            <person name="Corre E."/>
            <person name="Pelletier E."/>
            <person name="Niang G."/>
            <person name="Scheremetjew M."/>
            <person name="Finn R."/>
            <person name="Kale V."/>
            <person name="Holt S."/>
            <person name="Cochrane G."/>
            <person name="Meng A."/>
            <person name="Brown T."/>
            <person name="Cohen L."/>
        </authorList>
    </citation>
    <scope>NUCLEOTIDE SEQUENCE</scope>
</reference>
<dbReference type="Pfam" id="PF00188">
    <property type="entry name" value="CAP"/>
    <property type="match status" value="1"/>
</dbReference>
<gene>
    <name evidence="3" type="ORF">NSCI0253_LOCUS16359</name>
</gene>
<proteinExistence type="predicted"/>
<protein>
    <recommendedName>
        <fullName evidence="2">SCP domain-containing protein</fullName>
    </recommendedName>
</protein>
<organism evidence="3">
    <name type="scientific">Noctiluca scintillans</name>
    <name type="common">Sea sparkle</name>
    <name type="synonym">Red tide dinoflagellate</name>
    <dbReference type="NCBI Taxonomy" id="2966"/>
    <lineage>
        <taxon>Eukaryota</taxon>
        <taxon>Sar</taxon>
        <taxon>Alveolata</taxon>
        <taxon>Dinophyceae</taxon>
        <taxon>Noctilucales</taxon>
        <taxon>Noctilucaceae</taxon>
        <taxon>Noctiluca</taxon>
    </lineage>
</organism>
<dbReference type="InterPro" id="IPR001283">
    <property type="entry name" value="CRISP-related"/>
</dbReference>
<sequence>MSCVRVVVLCVALCKASCAFGIARHSEGFHSEHHLRHDRKESEWKPDPLPKWDPVVFQLQGNVLERLDTNLAGSSNPKNGTPWFRYKEVDSRGTAEHVHFGGLHATGEFQPDVLRAHNMVRERAGIAPLQWSNILEELASSHAHTMAHDGCYIKHSSFNERYSREGFSYIGENLYKVINMKPTGVDVVDAWYAEIVDYTYGPVGQPCTRRRCAERQTPPCMLGHFTQVMWAASSAVGCARAECPAEPNTFIAICNYGEGGNVVGSVPFSVASAQGLDLEANFCDPSDAYISWYHLFTSLRSAASPQCTWICVILVGTMFF</sequence>
<evidence type="ECO:0000256" key="1">
    <source>
        <dbReference type="SAM" id="SignalP"/>
    </source>
</evidence>
<feature type="chain" id="PRO_5031480620" description="SCP domain-containing protein" evidence="1">
    <location>
        <begin position="20"/>
        <end position="320"/>
    </location>
</feature>
<dbReference type="InterPro" id="IPR014044">
    <property type="entry name" value="CAP_dom"/>
</dbReference>
<dbReference type="GO" id="GO:0005576">
    <property type="term" value="C:extracellular region"/>
    <property type="evidence" value="ECO:0007669"/>
    <property type="project" value="InterPro"/>
</dbReference>
<dbReference type="Gene3D" id="3.40.33.10">
    <property type="entry name" value="CAP"/>
    <property type="match status" value="1"/>
</dbReference>
<evidence type="ECO:0000259" key="2">
    <source>
        <dbReference type="SMART" id="SM00198"/>
    </source>
</evidence>